<evidence type="ECO:0000313" key="2">
    <source>
        <dbReference type="EMBL" id="MFC3712412.1"/>
    </source>
</evidence>
<protein>
    <submittedName>
        <fullName evidence="2">VOC family protein</fullName>
    </submittedName>
</protein>
<name>A0ABV7XAV0_9SPHN</name>
<gene>
    <name evidence="2" type="ORF">ACFOMD_07515</name>
</gene>
<dbReference type="Pfam" id="PF00903">
    <property type="entry name" value="Glyoxalase"/>
    <property type="match status" value="1"/>
</dbReference>
<evidence type="ECO:0000259" key="1">
    <source>
        <dbReference type="Pfam" id="PF00903"/>
    </source>
</evidence>
<dbReference type="RefSeq" id="WP_380859230.1">
    <property type="nucleotide sequence ID" value="NZ_JBHRXV010000004.1"/>
</dbReference>
<dbReference type="SUPFAM" id="SSF54593">
    <property type="entry name" value="Glyoxalase/Bleomycin resistance protein/Dihydroxybiphenyl dioxygenase"/>
    <property type="match status" value="1"/>
</dbReference>
<evidence type="ECO:0000313" key="3">
    <source>
        <dbReference type="Proteomes" id="UP001595615"/>
    </source>
</evidence>
<sequence length="135" mass="14306">MILQSTPVLFVDAVEPSETFFAKLGFERTVSVPEDGDGPADFVILMQGGRNDSGLGVMLQTRAAARGDMTDADPALFEGAGSFLFLSVADVGAATRALAGHEIFLPRRKTFYGATEIGFREPGGHHVVLAQYGAD</sequence>
<comment type="caution">
    <text evidence="2">The sequence shown here is derived from an EMBL/GenBank/DDBJ whole genome shotgun (WGS) entry which is preliminary data.</text>
</comment>
<dbReference type="Gene3D" id="3.10.180.10">
    <property type="entry name" value="2,3-Dihydroxybiphenyl 1,2-Dioxygenase, domain 1"/>
    <property type="match status" value="1"/>
</dbReference>
<dbReference type="InterPro" id="IPR029068">
    <property type="entry name" value="Glyas_Bleomycin-R_OHBP_Dase"/>
</dbReference>
<dbReference type="Proteomes" id="UP001595615">
    <property type="component" value="Unassembled WGS sequence"/>
</dbReference>
<keyword evidence="3" id="KW-1185">Reference proteome</keyword>
<proteinExistence type="predicted"/>
<organism evidence="2 3">
    <name type="scientific">Sphingoaurantiacus capsulatus</name>
    <dbReference type="NCBI Taxonomy" id="1771310"/>
    <lineage>
        <taxon>Bacteria</taxon>
        <taxon>Pseudomonadati</taxon>
        <taxon>Pseudomonadota</taxon>
        <taxon>Alphaproteobacteria</taxon>
        <taxon>Sphingomonadales</taxon>
        <taxon>Sphingosinicellaceae</taxon>
        <taxon>Sphingoaurantiacus</taxon>
    </lineage>
</organism>
<feature type="domain" description="Glyoxalase/fosfomycin resistance/dioxygenase" evidence="1">
    <location>
        <begin position="8"/>
        <end position="127"/>
    </location>
</feature>
<dbReference type="InterPro" id="IPR004360">
    <property type="entry name" value="Glyas_Fos-R_dOase_dom"/>
</dbReference>
<dbReference type="EMBL" id="JBHRXV010000004">
    <property type="protein sequence ID" value="MFC3712412.1"/>
    <property type="molecule type" value="Genomic_DNA"/>
</dbReference>
<accession>A0ABV7XAV0</accession>
<reference evidence="3" key="1">
    <citation type="journal article" date="2019" name="Int. J. Syst. Evol. Microbiol.">
        <title>The Global Catalogue of Microorganisms (GCM) 10K type strain sequencing project: providing services to taxonomists for standard genome sequencing and annotation.</title>
        <authorList>
            <consortium name="The Broad Institute Genomics Platform"/>
            <consortium name="The Broad Institute Genome Sequencing Center for Infectious Disease"/>
            <person name="Wu L."/>
            <person name="Ma J."/>
        </authorList>
    </citation>
    <scope>NUCLEOTIDE SEQUENCE [LARGE SCALE GENOMIC DNA]</scope>
    <source>
        <strain evidence="3">KCTC 42644</strain>
    </source>
</reference>